<protein>
    <submittedName>
        <fullName evidence="5">Membrane-associated proteins in eicosanoid and glutathione metabolism</fullName>
    </submittedName>
</protein>
<name>A0A2T2P900_CORCC</name>
<proteinExistence type="predicted"/>
<evidence type="ECO:0000256" key="1">
    <source>
        <dbReference type="ARBA" id="ARBA00004141"/>
    </source>
</evidence>
<keyword evidence="4" id="KW-0472">Membrane</keyword>
<sequence>MIRYRARDSYVLLAAVSTFVVGSFLGGRVGSFRAAAKIPYPYEYASYEQVRTASPAAAKAMDNFNRAQRAHQNFNENHVSALGAMLIAGLKYPTLAAYAGFGWSVNRVIYGLGYTNGAEGGKGRYYGVLWMVCHYVMVGAAGKAAWEFVKSA</sequence>
<evidence type="ECO:0000313" key="5">
    <source>
        <dbReference type="EMBL" id="PSN74133.1"/>
    </source>
</evidence>
<dbReference type="InterPro" id="IPR050997">
    <property type="entry name" value="MAPEG"/>
</dbReference>
<dbReference type="PANTHER" id="PTHR10250:SF26">
    <property type="entry name" value="GLUTATHIONE S-TRANSFERASE 3, MITOCHONDRIAL"/>
    <property type="match status" value="1"/>
</dbReference>
<dbReference type="Proteomes" id="UP000240883">
    <property type="component" value="Unassembled WGS sequence"/>
</dbReference>
<dbReference type="InterPro" id="IPR001129">
    <property type="entry name" value="Membr-assoc_MAPEG"/>
</dbReference>
<dbReference type="OrthoDB" id="410651at2759"/>
<organism evidence="5 6">
    <name type="scientific">Corynespora cassiicola Philippines</name>
    <dbReference type="NCBI Taxonomy" id="1448308"/>
    <lineage>
        <taxon>Eukaryota</taxon>
        <taxon>Fungi</taxon>
        <taxon>Dikarya</taxon>
        <taxon>Ascomycota</taxon>
        <taxon>Pezizomycotina</taxon>
        <taxon>Dothideomycetes</taxon>
        <taxon>Pleosporomycetidae</taxon>
        <taxon>Pleosporales</taxon>
        <taxon>Corynesporascaceae</taxon>
        <taxon>Corynespora</taxon>
    </lineage>
</organism>
<keyword evidence="3" id="KW-1133">Transmembrane helix</keyword>
<dbReference type="GO" id="GO:0005783">
    <property type="term" value="C:endoplasmic reticulum"/>
    <property type="evidence" value="ECO:0007669"/>
    <property type="project" value="TreeGrafter"/>
</dbReference>
<dbReference type="GO" id="GO:0016020">
    <property type="term" value="C:membrane"/>
    <property type="evidence" value="ECO:0007669"/>
    <property type="project" value="UniProtKB-SubCell"/>
</dbReference>
<dbReference type="GO" id="GO:0004364">
    <property type="term" value="F:glutathione transferase activity"/>
    <property type="evidence" value="ECO:0007669"/>
    <property type="project" value="TreeGrafter"/>
</dbReference>
<evidence type="ECO:0000256" key="2">
    <source>
        <dbReference type="ARBA" id="ARBA00022692"/>
    </source>
</evidence>
<dbReference type="Gene3D" id="1.20.120.550">
    <property type="entry name" value="Membrane associated eicosanoid/glutathione metabolism-like domain"/>
    <property type="match status" value="1"/>
</dbReference>
<accession>A0A2T2P900</accession>
<evidence type="ECO:0000256" key="3">
    <source>
        <dbReference type="ARBA" id="ARBA00022989"/>
    </source>
</evidence>
<dbReference type="PANTHER" id="PTHR10250">
    <property type="entry name" value="MICROSOMAL GLUTATHIONE S-TRANSFERASE"/>
    <property type="match status" value="1"/>
</dbReference>
<dbReference type="AlphaFoldDB" id="A0A2T2P900"/>
<dbReference type="GO" id="GO:0005635">
    <property type="term" value="C:nuclear envelope"/>
    <property type="evidence" value="ECO:0007669"/>
    <property type="project" value="TreeGrafter"/>
</dbReference>
<evidence type="ECO:0000256" key="4">
    <source>
        <dbReference type="ARBA" id="ARBA00023136"/>
    </source>
</evidence>
<dbReference type="GO" id="GO:0004602">
    <property type="term" value="F:glutathione peroxidase activity"/>
    <property type="evidence" value="ECO:0007669"/>
    <property type="project" value="TreeGrafter"/>
</dbReference>
<comment type="subcellular location">
    <subcellularLocation>
        <location evidence="1">Membrane</location>
        <topology evidence="1">Multi-pass membrane protein</topology>
    </subcellularLocation>
</comment>
<dbReference type="InterPro" id="IPR023352">
    <property type="entry name" value="MAPEG-like_dom_sf"/>
</dbReference>
<dbReference type="SUPFAM" id="SSF161084">
    <property type="entry name" value="MAPEG domain-like"/>
    <property type="match status" value="1"/>
</dbReference>
<gene>
    <name evidence="5" type="ORF">BS50DRAFT_595593</name>
</gene>
<keyword evidence="6" id="KW-1185">Reference proteome</keyword>
<reference evidence="5 6" key="1">
    <citation type="journal article" date="2018" name="Front. Microbiol.">
        <title>Genome-Wide Analysis of Corynespora cassiicola Leaf Fall Disease Putative Effectors.</title>
        <authorList>
            <person name="Lopez D."/>
            <person name="Ribeiro S."/>
            <person name="Label P."/>
            <person name="Fumanal B."/>
            <person name="Venisse J.S."/>
            <person name="Kohler A."/>
            <person name="de Oliveira R.R."/>
            <person name="Labutti K."/>
            <person name="Lipzen A."/>
            <person name="Lail K."/>
            <person name="Bauer D."/>
            <person name="Ohm R.A."/>
            <person name="Barry K.W."/>
            <person name="Spatafora J."/>
            <person name="Grigoriev I.V."/>
            <person name="Martin F.M."/>
            <person name="Pujade-Renaud V."/>
        </authorList>
    </citation>
    <scope>NUCLEOTIDE SEQUENCE [LARGE SCALE GENOMIC DNA]</scope>
    <source>
        <strain evidence="5 6">Philippines</strain>
    </source>
</reference>
<keyword evidence="2" id="KW-0812">Transmembrane</keyword>
<evidence type="ECO:0000313" key="6">
    <source>
        <dbReference type="Proteomes" id="UP000240883"/>
    </source>
</evidence>
<dbReference type="EMBL" id="KZ678128">
    <property type="protein sequence ID" value="PSN74133.1"/>
    <property type="molecule type" value="Genomic_DNA"/>
</dbReference>
<dbReference type="STRING" id="1448308.A0A2T2P900"/>
<dbReference type="Pfam" id="PF01124">
    <property type="entry name" value="MAPEG"/>
    <property type="match status" value="1"/>
</dbReference>